<dbReference type="Proteomes" id="UP000276128">
    <property type="component" value="Unassembled WGS sequence"/>
</dbReference>
<dbReference type="OrthoDB" id="9840276at2"/>
<keyword evidence="3" id="KW-1185">Reference proteome</keyword>
<evidence type="ECO:0000313" key="3">
    <source>
        <dbReference type="Proteomes" id="UP000276128"/>
    </source>
</evidence>
<organism evidence="2 3">
    <name type="scientific">Paenibacillus whitsoniae</name>
    <dbReference type="NCBI Taxonomy" id="2496558"/>
    <lineage>
        <taxon>Bacteria</taxon>
        <taxon>Bacillati</taxon>
        <taxon>Bacillota</taxon>
        <taxon>Bacilli</taxon>
        <taxon>Bacillales</taxon>
        <taxon>Paenibacillaceae</taxon>
        <taxon>Paenibacillus</taxon>
    </lineage>
</organism>
<feature type="transmembrane region" description="Helical" evidence="1">
    <location>
        <begin position="111"/>
        <end position="133"/>
    </location>
</feature>
<sequence length="247" mass="29010">MSGIIEILLKVAPLITVVLVLIRFNITTTNKTLIDLLLTPKNNRDWDDFLEIISVSLILILTLNVSSLIVDYSKLSSTFKISLISIDGILFLISAFFLLVSWLLLLFRPQINIKLINFVFFTNFTSLLLFSFFNTALNQKYLISFYSGKQYSKLLIILGLFYVFYILIFYFYRLLYKAFNKPRVPAYKIEKIPVNQVEELLKELFFIYLLDSERHILSKFPVDRKKITLPVYVYYPKDNSLVEFKKD</sequence>
<reference evidence="2 3" key="1">
    <citation type="submission" date="2018-12" db="EMBL/GenBank/DDBJ databases">
        <title>Bacillus ochoae sp. nov., Paenibacillus whitsoniae sp. nov., Paenibacillus spiritus sp. nov. Isolated from the Mars Exploration Rover during spacecraft assembly.</title>
        <authorList>
            <person name="Seuylemezian A."/>
            <person name="Vaishampayan P."/>
        </authorList>
    </citation>
    <scope>NUCLEOTIDE SEQUENCE [LARGE SCALE GENOMIC DNA]</scope>
    <source>
        <strain evidence="2 3">MER 54</strain>
    </source>
</reference>
<feature type="transmembrane region" description="Helical" evidence="1">
    <location>
        <begin position="82"/>
        <end position="105"/>
    </location>
</feature>
<feature type="transmembrane region" description="Helical" evidence="1">
    <location>
        <begin position="7"/>
        <end position="26"/>
    </location>
</feature>
<comment type="caution">
    <text evidence="2">The sequence shown here is derived from an EMBL/GenBank/DDBJ whole genome shotgun (WGS) entry which is preliminary data.</text>
</comment>
<evidence type="ECO:0000313" key="2">
    <source>
        <dbReference type="EMBL" id="RTE08640.1"/>
    </source>
</evidence>
<feature type="transmembrane region" description="Helical" evidence="1">
    <location>
        <begin position="49"/>
        <end position="70"/>
    </location>
</feature>
<gene>
    <name evidence="2" type="ORF">EJQ19_16265</name>
</gene>
<dbReference type="RefSeq" id="WP_126142299.1">
    <property type="nucleotide sequence ID" value="NZ_RXHU01000045.1"/>
</dbReference>
<keyword evidence="1" id="KW-0812">Transmembrane</keyword>
<accession>A0A430JC91</accession>
<evidence type="ECO:0000256" key="1">
    <source>
        <dbReference type="SAM" id="Phobius"/>
    </source>
</evidence>
<name>A0A430JC91_9BACL</name>
<proteinExistence type="predicted"/>
<keyword evidence="1" id="KW-0472">Membrane</keyword>
<dbReference type="AlphaFoldDB" id="A0A430JC91"/>
<feature type="transmembrane region" description="Helical" evidence="1">
    <location>
        <begin position="154"/>
        <end position="172"/>
    </location>
</feature>
<dbReference type="EMBL" id="RXHU01000045">
    <property type="protein sequence ID" value="RTE08640.1"/>
    <property type="molecule type" value="Genomic_DNA"/>
</dbReference>
<protein>
    <submittedName>
        <fullName evidence="2">Uncharacterized protein</fullName>
    </submittedName>
</protein>
<keyword evidence="1" id="KW-1133">Transmembrane helix</keyword>